<feature type="region of interest" description="Disordered" evidence="1">
    <location>
        <begin position="112"/>
        <end position="174"/>
    </location>
</feature>
<evidence type="ECO:0000256" key="1">
    <source>
        <dbReference type="SAM" id="MobiDB-lite"/>
    </source>
</evidence>
<dbReference type="RefSeq" id="XP_002481907.1">
    <property type="nucleotide sequence ID" value="XM_002481862.1"/>
</dbReference>
<feature type="compositionally biased region" description="Low complexity" evidence="1">
    <location>
        <begin position="112"/>
        <end position="126"/>
    </location>
</feature>
<sequence length="505" mass="56993">MARVKFIRRRSDEPSQLRPSAPARNRPLAPAQPSSSAQNLDPNIDPRLQDVNVHPGTFGDDSLVSQGTTINPSVSRGAAEPSQQSAAQLGGADPNLVAAVSGLLLLGGANPSQATAPQVTAPQAQPRPRRANDIFPNIIQPPAVPNPDPDFGGPRINSTSKRVKRDTGESKKPTLSVEQLSMQSFKNNCRLDARRGTPQFNIFQAILQHAHIFFHFITCLDIDELVTLYAISKDLHNVVNTATTAIMLSQAMRYASDAATVFPFRCYRRLCNDDSRVELDQTRGQSRLIPSFRWLRMVRYREEVAQKIITMLNDEGLYLPGHCATIVKKVWFLMDIPDNQRRVAIIQNEDLWSASDLFYAIMLFMRIDMRCTDPLAKRAYGHMRRMLIAQPSMTMLCRVLERKFLINRVETVQTWLRWKYEPRNNDPADFYGMPLAELGLLQYEGYGKDGRHVKLLRPDDLILKECVRRGMDMEPAFFCILNCTGPRPEPVVDDDDTMSLDEADK</sequence>
<feature type="compositionally biased region" description="Polar residues" evidence="1">
    <location>
        <begin position="63"/>
        <end position="74"/>
    </location>
</feature>
<evidence type="ECO:0000313" key="3">
    <source>
        <dbReference type="Proteomes" id="UP000001745"/>
    </source>
</evidence>
<evidence type="ECO:0000313" key="2">
    <source>
        <dbReference type="EMBL" id="EED17915.1"/>
    </source>
</evidence>
<dbReference type="STRING" id="441959.B8MDF2"/>
<feature type="region of interest" description="Disordered" evidence="1">
    <location>
        <begin position="1"/>
        <end position="89"/>
    </location>
</feature>
<keyword evidence="3" id="KW-1185">Reference proteome</keyword>
<feature type="compositionally biased region" description="Polar residues" evidence="1">
    <location>
        <begin position="32"/>
        <end position="41"/>
    </location>
</feature>
<dbReference type="PhylomeDB" id="B8MDF2"/>
<proteinExistence type="predicted"/>
<dbReference type="GeneID" id="8102093"/>
<dbReference type="Proteomes" id="UP000001745">
    <property type="component" value="Unassembled WGS sequence"/>
</dbReference>
<dbReference type="OrthoDB" id="4966at2759"/>
<dbReference type="InParanoid" id="B8MDF2"/>
<reference evidence="3" key="1">
    <citation type="journal article" date="2015" name="Genome Announc.">
        <title>Genome sequence of the AIDS-associated pathogen Penicillium marneffei (ATCC18224) and its near taxonomic relative Talaromyces stipitatus (ATCC10500).</title>
        <authorList>
            <person name="Nierman W.C."/>
            <person name="Fedorova-Abrams N.D."/>
            <person name="Andrianopoulos A."/>
        </authorList>
    </citation>
    <scope>NUCLEOTIDE SEQUENCE [LARGE SCALE GENOMIC DNA]</scope>
    <source>
        <strain evidence="3">ATCC 10500 / CBS 375.48 / QM 6759 / NRRL 1006</strain>
    </source>
</reference>
<gene>
    <name evidence="2" type="ORF">TSTA_117010</name>
</gene>
<dbReference type="EMBL" id="EQ962655">
    <property type="protein sequence ID" value="EED17915.1"/>
    <property type="molecule type" value="Genomic_DNA"/>
</dbReference>
<protein>
    <submittedName>
        <fullName evidence="2">Uncharacterized protein</fullName>
    </submittedName>
</protein>
<name>B8MDF2_TALSN</name>
<accession>B8MDF2</accession>
<dbReference type="AlphaFoldDB" id="B8MDF2"/>
<organism evidence="2 3">
    <name type="scientific">Talaromyces stipitatus (strain ATCC 10500 / CBS 375.48 / QM 6759 / NRRL 1006)</name>
    <name type="common">Penicillium stipitatum</name>
    <dbReference type="NCBI Taxonomy" id="441959"/>
    <lineage>
        <taxon>Eukaryota</taxon>
        <taxon>Fungi</taxon>
        <taxon>Dikarya</taxon>
        <taxon>Ascomycota</taxon>
        <taxon>Pezizomycotina</taxon>
        <taxon>Eurotiomycetes</taxon>
        <taxon>Eurotiomycetidae</taxon>
        <taxon>Eurotiales</taxon>
        <taxon>Trichocomaceae</taxon>
        <taxon>Talaromyces</taxon>
        <taxon>Talaromyces sect. Talaromyces</taxon>
    </lineage>
</organism>
<dbReference type="VEuPathDB" id="FungiDB:TSTA_117010"/>
<dbReference type="eggNOG" id="ENOG502SPGI">
    <property type="taxonomic scope" value="Eukaryota"/>
</dbReference>
<dbReference type="HOGENOM" id="CLU_539891_0_0_1"/>